<feature type="compositionally biased region" description="Basic and acidic residues" evidence="1">
    <location>
        <begin position="343"/>
        <end position="363"/>
    </location>
</feature>
<feature type="transmembrane region" description="Helical" evidence="2">
    <location>
        <begin position="132"/>
        <end position="154"/>
    </location>
</feature>
<organism evidence="3">
    <name type="scientific">Emiliania huxleyi</name>
    <name type="common">Coccolithophore</name>
    <name type="synonym">Pontosphaera huxleyi</name>
    <dbReference type="NCBI Taxonomy" id="2903"/>
    <lineage>
        <taxon>Eukaryota</taxon>
        <taxon>Haptista</taxon>
        <taxon>Haptophyta</taxon>
        <taxon>Prymnesiophyceae</taxon>
        <taxon>Isochrysidales</taxon>
        <taxon>Noelaerhabdaceae</taxon>
        <taxon>Emiliania</taxon>
    </lineage>
</organism>
<feature type="transmembrane region" description="Helical" evidence="2">
    <location>
        <begin position="42"/>
        <end position="60"/>
    </location>
</feature>
<name>A0A7S3SQT5_EMIHU</name>
<accession>A0A7S3SQT5</accession>
<keyword evidence="2" id="KW-1133">Transmembrane helix</keyword>
<evidence type="ECO:0000256" key="1">
    <source>
        <dbReference type="SAM" id="MobiDB-lite"/>
    </source>
</evidence>
<gene>
    <name evidence="3" type="ORF">EHUX00137_LOCUS25020</name>
</gene>
<reference evidence="3" key="1">
    <citation type="submission" date="2021-01" db="EMBL/GenBank/DDBJ databases">
        <authorList>
            <person name="Corre E."/>
            <person name="Pelletier E."/>
            <person name="Niang G."/>
            <person name="Scheremetjew M."/>
            <person name="Finn R."/>
            <person name="Kale V."/>
            <person name="Holt S."/>
            <person name="Cochrane G."/>
            <person name="Meng A."/>
            <person name="Brown T."/>
            <person name="Cohen L."/>
        </authorList>
    </citation>
    <scope>NUCLEOTIDE SEQUENCE</scope>
    <source>
        <strain evidence="3">379</strain>
    </source>
</reference>
<evidence type="ECO:0000313" key="3">
    <source>
        <dbReference type="EMBL" id="CAE0561840.1"/>
    </source>
</evidence>
<protein>
    <submittedName>
        <fullName evidence="3">Uncharacterized protein</fullName>
    </submittedName>
</protein>
<keyword evidence="2" id="KW-0472">Membrane</keyword>
<proteinExistence type="predicted"/>
<keyword evidence="2" id="KW-0812">Transmembrane</keyword>
<dbReference type="EMBL" id="HBIR01032228">
    <property type="protein sequence ID" value="CAE0561840.1"/>
    <property type="molecule type" value="Transcribed_RNA"/>
</dbReference>
<evidence type="ECO:0000256" key="2">
    <source>
        <dbReference type="SAM" id="Phobius"/>
    </source>
</evidence>
<feature type="region of interest" description="Disordered" evidence="1">
    <location>
        <begin position="255"/>
        <end position="366"/>
    </location>
</feature>
<feature type="transmembrane region" description="Helical" evidence="2">
    <location>
        <begin position="72"/>
        <end position="98"/>
    </location>
</feature>
<feature type="compositionally biased region" description="Basic residues" evidence="1">
    <location>
        <begin position="276"/>
        <end position="285"/>
    </location>
</feature>
<dbReference type="AlphaFoldDB" id="A0A7S3SQT5"/>
<feature type="transmembrane region" description="Helical" evidence="2">
    <location>
        <begin position="191"/>
        <end position="213"/>
    </location>
</feature>
<sequence>MWARTQAAQVMQANKVNLMQIDMMQLSVLQTRMDNITMQSTLTMGFALAMFGGETLLPLVEDEGVVCIYKTWYHRMFAVVFFFTVVVTLSLSLLVVVVTLEVKQLAQEAALLVSTNAAVARARVHVRAMSRCFKCSICAFYCSALFLLVLYVGLPKRVLQQPPGEDHESQERMLACIDIEDRNVLDSAQDFGTVLAVMISAVMVIFACAIAIVHCRIKQAYAPQALLDWSRQHHAKMRQRHHATLGVITGRGKDLEEDSFDSTSDSLPPAQYGRAISRKRARPAVRKPAAVETGTEEPSPLTAPPAPGSVAEPPLSLLDSAGQGVRPAGAVAGDAASRPPAPGRREDTIRPEKVGTSRHEFGKHERRAQMVPRAHDRSFFSVCSSYVHSRRRLC</sequence>